<keyword evidence="2" id="KW-1003">Cell membrane</keyword>
<evidence type="ECO:0000256" key="2">
    <source>
        <dbReference type="ARBA" id="ARBA00022475"/>
    </source>
</evidence>
<keyword evidence="9" id="KW-1185">Reference proteome</keyword>
<dbReference type="SUPFAM" id="SSF52540">
    <property type="entry name" value="P-loop containing nucleoside triphosphate hydrolases"/>
    <property type="match status" value="1"/>
</dbReference>
<evidence type="ECO:0000256" key="3">
    <source>
        <dbReference type="ARBA" id="ARBA00022692"/>
    </source>
</evidence>
<organism evidence="8 9">
    <name type="scientific">Jatrophihabitans cynanchi</name>
    <dbReference type="NCBI Taxonomy" id="2944128"/>
    <lineage>
        <taxon>Bacteria</taxon>
        <taxon>Bacillati</taxon>
        <taxon>Actinomycetota</taxon>
        <taxon>Actinomycetes</taxon>
        <taxon>Jatrophihabitantales</taxon>
        <taxon>Jatrophihabitantaceae</taxon>
        <taxon>Jatrophihabitans</taxon>
    </lineage>
</organism>
<feature type="transmembrane region" description="Helical" evidence="6">
    <location>
        <begin position="12"/>
        <end position="35"/>
    </location>
</feature>
<dbReference type="InterPro" id="IPR051539">
    <property type="entry name" value="T4SS-coupling_protein"/>
</dbReference>
<dbReference type="InterPro" id="IPR027417">
    <property type="entry name" value="P-loop_NTPase"/>
</dbReference>
<dbReference type="CDD" id="cd01127">
    <property type="entry name" value="TrwB_TraG_TraD_VirD4"/>
    <property type="match status" value="1"/>
</dbReference>
<dbReference type="PANTHER" id="PTHR37937:SF1">
    <property type="entry name" value="CONJUGATIVE TRANSFER: DNA TRANSPORT"/>
    <property type="match status" value="1"/>
</dbReference>
<keyword evidence="4 6" id="KW-1133">Transmembrane helix</keyword>
<dbReference type="RefSeq" id="WP_269445545.1">
    <property type="nucleotide sequence ID" value="NZ_CP097463.1"/>
</dbReference>
<dbReference type="Proteomes" id="UP001164693">
    <property type="component" value="Chromosome"/>
</dbReference>
<keyword evidence="5 6" id="KW-0472">Membrane</keyword>
<dbReference type="InterPro" id="IPR032689">
    <property type="entry name" value="TraG-D_C"/>
</dbReference>
<name>A0ABY7K2C9_9ACTN</name>
<evidence type="ECO:0000256" key="4">
    <source>
        <dbReference type="ARBA" id="ARBA00022989"/>
    </source>
</evidence>
<dbReference type="EMBL" id="CP097463">
    <property type="protein sequence ID" value="WAX59005.1"/>
    <property type="molecule type" value="Genomic_DNA"/>
</dbReference>
<dbReference type="PANTHER" id="PTHR37937">
    <property type="entry name" value="CONJUGATIVE TRANSFER: DNA TRANSPORT"/>
    <property type="match status" value="1"/>
</dbReference>
<keyword evidence="3 6" id="KW-0812">Transmembrane</keyword>
<evidence type="ECO:0000256" key="6">
    <source>
        <dbReference type="SAM" id="Phobius"/>
    </source>
</evidence>
<dbReference type="Gene3D" id="3.40.50.300">
    <property type="entry name" value="P-loop containing nucleotide triphosphate hydrolases"/>
    <property type="match status" value="1"/>
</dbReference>
<feature type="domain" description="TraD/TraG TraM recognition site" evidence="7">
    <location>
        <begin position="417"/>
        <end position="534"/>
    </location>
</feature>
<sequence length="598" mass="63427">MIEPYGRRDTVPMLLAAGVAVAGMLWAAAAASALLTGHAVPRHHPDGAVLAFAHLGDPSKAWHAPVGPPLLYWALTVLVFAASAAVLVVLRRVFVGDSEGRSGSAGSVVGMATRGEVQRAAGVRRLRKRGRVLRPAIAEPARYELGYRLGRSRGADCWVSVEDSMVLLGPPRSGKGLNTVIPAILDAPGAVVTTSTRPDNLTATMRSRKRSSGPVAVFDPQQLAGLPSSLRWSPVRGCAEPHVAMARARALCSEPSRGMENATFWSQQCYTAVRCLLHAAALGGRAAVELYRWSLSPIAAEDAVAILTERPEAAPAWDSALESILAADPRQRDSTWSMVANVFAPLADPRVLAAVSPPLGEEFDPEPFLRERGTLYLLGTAAGASATANLVAALAEDVVETARRLAATSAGARLDPPLAVILDEAANYPLPSLPSLMSDGGGTGITTIVVLQSLAQARDRWGTDAAAAIWDAAIVKLILGGAGNANDLRDVSALIGTRMERRASETIGADGRQSVSYSTHEVPLLDTGRLRTLPFGQGIVLLRSAPPNPLDLQPWTSRSVRVRRAGRIRFWRRPVTPGTYPGASVRSFPHGRGRMIRE</sequence>
<proteinExistence type="predicted"/>
<evidence type="ECO:0000313" key="8">
    <source>
        <dbReference type="EMBL" id="WAX59005.1"/>
    </source>
</evidence>
<feature type="transmembrane region" description="Helical" evidence="6">
    <location>
        <begin position="70"/>
        <end position="90"/>
    </location>
</feature>
<evidence type="ECO:0000256" key="1">
    <source>
        <dbReference type="ARBA" id="ARBA00004651"/>
    </source>
</evidence>
<protein>
    <submittedName>
        <fullName evidence="8">TraM recognition domain-containing protein</fullName>
    </submittedName>
</protein>
<gene>
    <name evidence="8" type="ORF">M6B22_09660</name>
</gene>
<evidence type="ECO:0000313" key="9">
    <source>
        <dbReference type="Proteomes" id="UP001164693"/>
    </source>
</evidence>
<reference evidence="8" key="1">
    <citation type="submission" date="2022-05" db="EMBL/GenBank/DDBJ databases">
        <title>Jatrophihabitans sp. SB3-54 whole genome sequence.</title>
        <authorList>
            <person name="Suh M.K."/>
            <person name="Eom M.K."/>
            <person name="Kim J.S."/>
            <person name="Kim H.S."/>
            <person name="Do H.E."/>
            <person name="Shin Y.K."/>
            <person name="Lee J.-S."/>
        </authorList>
    </citation>
    <scope>NUCLEOTIDE SEQUENCE</scope>
    <source>
        <strain evidence="8">SB3-54</strain>
    </source>
</reference>
<evidence type="ECO:0000256" key="5">
    <source>
        <dbReference type="ARBA" id="ARBA00023136"/>
    </source>
</evidence>
<dbReference type="Pfam" id="PF12696">
    <property type="entry name" value="TraG-D_C"/>
    <property type="match status" value="1"/>
</dbReference>
<comment type="subcellular location">
    <subcellularLocation>
        <location evidence="1">Cell membrane</location>
        <topology evidence="1">Multi-pass membrane protein</topology>
    </subcellularLocation>
</comment>
<evidence type="ECO:0000259" key="7">
    <source>
        <dbReference type="Pfam" id="PF12696"/>
    </source>
</evidence>
<accession>A0ABY7K2C9</accession>